<feature type="region of interest" description="Disordered" evidence="1">
    <location>
        <begin position="195"/>
        <end position="216"/>
    </location>
</feature>
<organism evidence="4 5">
    <name type="scientific">Geoalkalibacter halelectricus</name>
    <dbReference type="NCBI Taxonomy" id="2847045"/>
    <lineage>
        <taxon>Bacteria</taxon>
        <taxon>Pseudomonadati</taxon>
        <taxon>Thermodesulfobacteriota</taxon>
        <taxon>Desulfuromonadia</taxon>
        <taxon>Desulfuromonadales</taxon>
        <taxon>Geoalkalibacteraceae</taxon>
        <taxon>Geoalkalibacter</taxon>
    </lineage>
</organism>
<feature type="transmembrane region" description="Helical" evidence="2">
    <location>
        <begin position="16"/>
        <end position="37"/>
    </location>
</feature>
<proteinExistence type="predicted"/>
<feature type="domain" description="GerMN" evidence="3">
    <location>
        <begin position="90"/>
        <end position="178"/>
    </location>
</feature>
<dbReference type="EMBL" id="CP092109">
    <property type="protein sequence ID" value="UWZ80762.1"/>
    <property type="molecule type" value="Genomic_DNA"/>
</dbReference>
<accession>A0ABY5ZNN8</accession>
<reference evidence="4" key="1">
    <citation type="journal article" date="2022" name="Environ. Microbiol.">
        <title>Geoalkalibacter halelectricus SAP #1 sp. nov. possessing extracellular electron transfer and mineral#reducing capabilities from a haloalkaline environment.</title>
        <authorList>
            <person name="Yadav S."/>
            <person name="Singh R."/>
            <person name="Sundharam S.S."/>
            <person name="Chaudhary S."/>
            <person name="Krishnamurthi S."/>
            <person name="Patil S.A."/>
        </authorList>
    </citation>
    <scope>NUCLEOTIDE SEQUENCE</scope>
    <source>
        <strain evidence="4">SAP-1</strain>
    </source>
</reference>
<gene>
    <name evidence="4" type="ORF">L9S41_05005</name>
</gene>
<evidence type="ECO:0000259" key="3">
    <source>
        <dbReference type="SMART" id="SM00909"/>
    </source>
</evidence>
<dbReference type="Pfam" id="PF10646">
    <property type="entry name" value="Germane"/>
    <property type="match status" value="1"/>
</dbReference>
<dbReference type="Proteomes" id="UP001060414">
    <property type="component" value="Chromosome"/>
</dbReference>
<evidence type="ECO:0000256" key="2">
    <source>
        <dbReference type="SAM" id="Phobius"/>
    </source>
</evidence>
<keyword evidence="2" id="KW-0472">Membrane</keyword>
<evidence type="ECO:0000313" key="4">
    <source>
        <dbReference type="EMBL" id="UWZ80762.1"/>
    </source>
</evidence>
<dbReference type="SMART" id="SM00909">
    <property type="entry name" value="Germane"/>
    <property type="match status" value="1"/>
</dbReference>
<keyword evidence="2" id="KW-1133">Transmembrane helix</keyword>
<evidence type="ECO:0000313" key="5">
    <source>
        <dbReference type="Proteomes" id="UP001060414"/>
    </source>
</evidence>
<keyword evidence="5" id="KW-1185">Reference proteome</keyword>
<name>A0ABY5ZNN8_9BACT</name>
<keyword evidence="2" id="KW-0812">Transmembrane</keyword>
<sequence length="216" mass="23258">MASGKQRQTEKSNQTLIWALGVVTLLAVIGAAAFWAGKAGWFTPASRVAEVSVEAPLVREIILYFADSQGEFLIAEQREIADCPDNEQCVRAVVEALIKGAHTDLIPVLPPQTRVLGVVFEDETVTVDFSRDLVTRHPGGSVSELLTVYGLANTLAVNFPHLRQVRILIAGQAVESLKGHVDLRAPVPADFRYGRPPLRIGGADDPSGASPQGRMP</sequence>
<dbReference type="InterPro" id="IPR019606">
    <property type="entry name" value="GerMN"/>
</dbReference>
<protein>
    <submittedName>
        <fullName evidence="4">GerMN domain-containing protein</fullName>
    </submittedName>
</protein>
<dbReference type="RefSeq" id="WP_260749126.1">
    <property type="nucleotide sequence ID" value="NZ_CP092109.1"/>
</dbReference>
<evidence type="ECO:0000256" key="1">
    <source>
        <dbReference type="SAM" id="MobiDB-lite"/>
    </source>
</evidence>